<dbReference type="Proteomes" id="UP001523216">
    <property type="component" value="Unassembled WGS sequence"/>
</dbReference>
<protein>
    <submittedName>
        <fullName evidence="2">Methyltransferase domain-containing protein</fullName>
    </submittedName>
</protein>
<dbReference type="GO" id="GO:0032259">
    <property type="term" value="P:methylation"/>
    <property type="evidence" value="ECO:0007669"/>
    <property type="project" value="UniProtKB-KW"/>
</dbReference>
<keyword evidence="2" id="KW-0489">Methyltransferase</keyword>
<evidence type="ECO:0000259" key="1">
    <source>
        <dbReference type="Pfam" id="PF13649"/>
    </source>
</evidence>
<reference evidence="2 3" key="1">
    <citation type="submission" date="2022-06" db="EMBL/GenBank/DDBJ databases">
        <title>Actinoplanes abujensis sp. nov., isolated from Nigerian arid soil.</title>
        <authorList>
            <person name="Ding P."/>
        </authorList>
    </citation>
    <scope>NUCLEOTIDE SEQUENCE [LARGE SCALE GENOMIC DNA]</scope>
    <source>
        <strain evidence="3">TRM88002</strain>
    </source>
</reference>
<proteinExistence type="predicted"/>
<organism evidence="2 3">
    <name type="scientific">Paractinoplanes hotanensis</name>
    <dbReference type="NCBI Taxonomy" id="2906497"/>
    <lineage>
        <taxon>Bacteria</taxon>
        <taxon>Bacillati</taxon>
        <taxon>Actinomycetota</taxon>
        <taxon>Actinomycetes</taxon>
        <taxon>Micromonosporales</taxon>
        <taxon>Micromonosporaceae</taxon>
        <taxon>Paractinoplanes</taxon>
    </lineage>
</organism>
<dbReference type="InterPro" id="IPR041698">
    <property type="entry name" value="Methyltransf_25"/>
</dbReference>
<evidence type="ECO:0000313" key="2">
    <source>
        <dbReference type="EMBL" id="MCM4078005.1"/>
    </source>
</evidence>
<keyword evidence="3" id="KW-1185">Reference proteome</keyword>
<dbReference type="SUPFAM" id="SSF53335">
    <property type="entry name" value="S-adenosyl-L-methionine-dependent methyltransferases"/>
    <property type="match status" value="1"/>
</dbReference>
<keyword evidence="2" id="KW-0808">Transferase</keyword>
<feature type="domain" description="Methyltransferase" evidence="1">
    <location>
        <begin position="59"/>
        <end position="157"/>
    </location>
</feature>
<sequence>MTSTSQESTVATPLAVRRAQYWRRSWDEVMNACLPGLGSFEETLIAAAEAALGGAPRDVLDLGGGPGLLAERLAARWPRAEVRLLDLDPVLLLLARTAAPAGVTVHRGDLTGADWPGDVAGGAPVDLVTVVMTIHYLPEDQARALYRRARAVLRPGGVLVVADLMPIDELPSVNPVADEAAAGLAWTRWWERLRAEPIFGPWMRQREALFAGRAPAEFTPAQAWHCEAAREAGFREAGVVWRRGPHAAVCAIA</sequence>
<dbReference type="EMBL" id="JAMQOL010000012">
    <property type="protein sequence ID" value="MCM4078005.1"/>
    <property type="molecule type" value="Genomic_DNA"/>
</dbReference>
<dbReference type="RefSeq" id="WP_251797854.1">
    <property type="nucleotide sequence ID" value="NZ_JAMQOL010000012.1"/>
</dbReference>
<dbReference type="GO" id="GO:0008168">
    <property type="term" value="F:methyltransferase activity"/>
    <property type="evidence" value="ECO:0007669"/>
    <property type="project" value="UniProtKB-KW"/>
</dbReference>
<accession>A0ABT0XWM1</accession>
<gene>
    <name evidence="2" type="ORF">LXN57_10540</name>
</gene>
<dbReference type="Gene3D" id="3.40.50.150">
    <property type="entry name" value="Vaccinia Virus protein VP39"/>
    <property type="match status" value="1"/>
</dbReference>
<dbReference type="InterPro" id="IPR029063">
    <property type="entry name" value="SAM-dependent_MTases_sf"/>
</dbReference>
<dbReference type="PANTHER" id="PTHR43591">
    <property type="entry name" value="METHYLTRANSFERASE"/>
    <property type="match status" value="1"/>
</dbReference>
<dbReference type="Pfam" id="PF13649">
    <property type="entry name" value="Methyltransf_25"/>
    <property type="match status" value="1"/>
</dbReference>
<name>A0ABT0XWM1_9ACTN</name>
<comment type="caution">
    <text evidence="2">The sequence shown here is derived from an EMBL/GenBank/DDBJ whole genome shotgun (WGS) entry which is preliminary data.</text>
</comment>
<evidence type="ECO:0000313" key="3">
    <source>
        <dbReference type="Proteomes" id="UP001523216"/>
    </source>
</evidence>